<keyword evidence="1" id="KW-0812">Transmembrane</keyword>
<evidence type="ECO:0000313" key="3">
    <source>
        <dbReference type="Proteomes" id="UP000190061"/>
    </source>
</evidence>
<reference evidence="2 3" key="1">
    <citation type="submission" date="2017-02" db="EMBL/GenBank/DDBJ databases">
        <authorList>
            <person name="Peterson S.W."/>
        </authorList>
    </citation>
    <scope>NUCLEOTIDE SEQUENCE [LARGE SCALE GENOMIC DNA]</scope>
    <source>
        <strain evidence="2 3">DSM 21749</strain>
    </source>
</reference>
<dbReference type="RefSeq" id="WP_268776110.1">
    <property type="nucleotide sequence ID" value="NZ_FUXP01000009.1"/>
</dbReference>
<accession>A0A1T4RLI5</accession>
<gene>
    <name evidence="2" type="ORF">SAMN02745674_02259</name>
</gene>
<organism evidence="2 3">
    <name type="scientific">Lysobacter spongiicola DSM 21749</name>
    <dbReference type="NCBI Taxonomy" id="1122188"/>
    <lineage>
        <taxon>Bacteria</taxon>
        <taxon>Pseudomonadati</taxon>
        <taxon>Pseudomonadota</taxon>
        <taxon>Gammaproteobacteria</taxon>
        <taxon>Lysobacterales</taxon>
        <taxon>Lysobacteraceae</taxon>
        <taxon>Novilysobacter</taxon>
    </lineage>
</organism>
<dbReference type="Proteomes" id="UP000190061">
    <property type="component" value="Unassembled WGS sequence"/>
</dbReference>
<sequence length="44" mass="4849">MTPAHEPRSDIDARRRRARRTAAWIAAVAVGIYVVFILSGVVAQ</sequence>
<proteinExistence type="predicted"/>
<keyword evidence="3" id="KW-1185">Reference proteome</keyword>
<dbReference type="STRING" id="1122188.SAMN02745674_02259"/>
<evidence type="ECO:0000313" key="2">
    <source>
        <dbReference type="EMBL" id="SKA16767.1"/>
    </source>
</evidence>
<dbReference type="EMBL" id="FUXP01000009">
    <property type="protein sequence ID" value="SKA16767.1"/>
    <property type="molecule type" value="Genomic_DNA"/>
</dbReference>
<keyword evidence="1" id="KW-0472">Membrane</keyword>
<keyword evidence="1" id="KW-1133">Transmembrane helix</keyword>
<feature type="transmembrane region" description="Helical" evidence="1">
    <location>
        <begin position="21"/>
        <end position="43"/>
    </location>
</feature>
<dbReference type="AlphaFoldDB" id="A0A1T4RLI5"/>
<evidence type="ECO:0000256" key="1">
    <source>
        <dbReference type="SAM" id="Phobius"/>
    </source>
</evidence>
<name>A0A1T4RLI5_9GAMM</name>
<protein>
    <submittedName>
        <fullName evidence="2">Uncharacterized protein</fullName>
    </submittedName>
</protein>